<dbReference type="RefSeq" id="WP_064167986.1">
    <property type="nucleotide sequence ID" value="NZ_CP031793.1"/>
</dbReference>
<evidence type="ECO:0000313" key="2">
    <source>
        <dbReference type="EMBL" id="AVE25621.1"/>
    </source>
</evidence>
<feature type="transmembrane region" description="Helical" evidence="1">
    <location>
        <begin position="187"/>
        <end position="203"/>
    </location>
</feature>
<proteinExistence type="predicted"/>
<feature type="transmembrane region" description="Helical" evidence="1">
    <location>
        <begin position="164"/>
        <end position="181"/>
    </location>
</feature>
<feature type="transmembrane region" description="Helical" evidence="1">
    <location>
        <begin position="210"/>
        <end position="232"/>
    </location>
</feature>
<name>A0A2L1KSZ8_KLEPN</name>
<keyword evidence="1" id="KW-0472">Membrane</keyword>
<keyword evidence="2" id="KW-0614">Plasmid</keyword>
<evidence type="ECO:0000256" key="1">
    <source>
        <dbReference type="SAM" id="Phobius"/>
    </source>
</evidence>
<accession>A0A2L1KSZ8</accession>
<keyword evidence="1" id="KW-1133">Transmembrane helix</keyword>
<sequence length="241" mass="27864">MATLRMTIVFLMEQIRAPFSIIWTIMSPTVLFFFLHFNEIEQHFGDTLWLRHQISWFVGYISFSVVLFNYCLYLTGRRESGFIATFVHSIEGRLLFIRSQLMASLIMSVMYVLFFITVVFIGFQARPDYQTVILILRTICINVMMMISLTFMASFRVTFQTASTIYSVLITVCMVLGIVSLKYNDGLVYWINIINPIAIYSTLLQPGIELSYITILVYGLMFIISLVSALTFKTEPVWSSQ</sequence>
<gene>
    <name evidence="2" type="primary">mcbE</name>
    <name evidence="2" type="ORF">INF167p1_00047</name>
</gene>
<feature type="transmembrane region" description="Helical" evidence="1">
    <location>
        <begin position="57"/>
        <end position="75"/>
    </location>
</feature>
<feature type="transmembrane region" description="Helical" evidence="1">
    <location>
        <begin position="101"/>
        <end position="123"/>
    </location>
</feature>
<feature type="transmembrane region" description="Helical" evidence="1">
    <location>
        <begin position="129"/>
        <end position="152"/>
    </location>
</feature>
<feature type="transmembrane region" description="Helical" evidence="1">
    <location>
        <begin position="20"/>
        <end position="37"/>
    </location>
</feature>
<protein>
    <submittedName>
        <fullName evidence="2">Microcin B17-processing protein McbE</fullName>
    </submittedName>
</protein>
<geneLocation type="plasmid" evidence="2">
    <name>INF167_p0001</name>
</geneLocation>
<reference evidence="2" key="1">
    <citation type="submission" date="2016-12" db="EMBL/GenBank/DDBJ databases">
        <title>Frequent emergence of pathogenic lineages of Klebsiella pneumoniae via mobilisation of yersiniabactin and colibactin.</title>
        <authorList>
            <person name="Lam M.M.C."/>
            <person name="Wick R.R."/>
            <person name="Wyres K.L."/>
            <person name="Gorrie C."/>
            <person name="Judd L."/>
            <person name="Jenney A."/>
            <person name="Holt K.E."/>
        </authorList>
    </citation>
    <scope>NUCLEOTIDE SEQUENCE</scope>
    <source>
        <strain evidence="2">INF167</strain>
        <plasmid evidence="2">INF167_p0001</plasmid>
    </source>
</reference>
<organism evidence="2">
    <name type="scientific">Klebsiella pneumoniae</name>
    <dbReference type="NCBI Taxonomy" id="573"/>
    <lineage>
        <taxon>Bacteria</taxon>
        <taxon>Pseudomonadati</taxon>
        <taxon>Pseudomonadota</taxon>
        <taxon>Gammaproteobacteria</taxon>
        <taxon>Enterobacterales</taxon>
        <taxon>Enterobacteriaceae</taxon>
        <taxon>Klebsiella/Raoultella group</taxon>
        <taxon>Klebsiella</taxon>
        <taxon>Klebsiella pneumoniae complex</taxon>
    </lineage>
</organism>
<keyword evidence="1" id="KW-0812">Transmembrane</keyword>
<dbReference type="AlphaFoldDB" id="A0A2L1KSZ8"/>
<dbReference type="EMBL" id="KY454639">
    <property type="protein sequence ID" value="AVE25621.1"/>
    <property type="molecule type" value="Genomic_DNA"/>
</dbReference>